<evidence type="ECO:0000313" key="2">
    <source>
        <dbReference type="Proteomes" id="UP001187531"/>
    </source>
</evidence>
<name>A0AA88HP75_ARTSF</name>
<reference evidence="1" key="1">
    <citation type="submission" date="2023-07" db="EMBL/GenBank/DDBJ databases">
        <title>Chromosome-level genome assembly of Artemia franciscana.</title>
        <authorList>
            <person name="Jo E."/>
        </authorList>
    </citation>
    <scope>NUCLEOTIDE SEQUENCE</scope>
    <source>
        <tissue evidence="1">Whole body</tissue>
    </source>
</reference>
<protein>
    <submittedName>
        <fullName evidence="1">Uncharacterized protein</fullName>
    </submittedName>
</protein>
<sequence length="85" mass="9804">MKIQECVDPDPPPDREIQKCFIPQSLPKYFIMPETTRNTNNCFKFELVPSNLVDMEKLKLLSNTMCYVAAKIYSGLLIAQKLLHV</sequence>
<comment type="caution">
    <text evidence="1">The sequence shown here is derived from an EMBL/GenBank/DDBJ whole genome shotgun (WGS) entry which is preliminary data.</text>
</comment>
<accession>A0AA88HP75</accession>
<dbReference type="EMBL" id="JAVRJZ010000013">
    <property type="protein sequence ID" value="KAK2714683.1"/>
    <property type="molecule type" value="Genomic_DNA"/>
</dbReference>
<organism evidence="1 2">
    <name type="scientific">Artemia franciscana</name>
    <name type="common">Brine shrimp</name>
    <name type="synonym">Artemia sanfranciscana</name>
    <dbReference type="NCBI Taxonomy" id="6661"/>
    <lineage>
        <taxon>Eukaryota</taxon>
        <taxon>Metazoa</taxon>
        <taxon>Ecdysozoa</taxon>
        <taxon>Arthropoda</taxon>
        <taxon>Crustacea</taxon>
        <taxon>Branchiopoda</taxon>
        <taxon>Anostraca</taxon>
        <taxon>Artemiidae</taxon>
        <taxon>Artemia</taxon>
    </lineage>
</organism>
<dbReference type="Proteomes" id="UP001187531">
    <property type="component" value="Unassembled WGS sequence"/>
</dbReference>
<dbReference type="AlphaFoldDB" id="A0AA88HP75"/>
<keyword evidence="2" id="KW-1185">Reference proteome</keyword>
<proteinExistence type="predicted"/>
<evidence type="ECO:0000313" key="1">
    <source>
        <dbReference type="EMBL" id="KAK2714683.1"/>
    </source>
</evidence>
<gene>
    <name evidence="1" type="ORF">QYM36_009044</name>
</gene>